<organism evidence="1 2">
    <name type="scientific">Paractinoplanes lichenicola</name>
    <dbReference type="NCBI Taxonomy" id="2802976"/>
    <lineage>
        <taxon>Bacteria</taxon>
        <taxon>Bacillati</taxon>
        <taxon>Actinomycetota</taxon>
        <taxon>Actinomycetes</taxon>
        <taxon>Micromonosporales</taxon>
        <taxon>Micromonosporaceae</taxon>
        <taxon>Paractinoplanes</taxon>
    </lineage>
</organism>
<gene>
    <name evidence="1" type="ORF">JKJ07_09280</name>
</gene>
<dbReference type="InterPro" id="IPR046065">
    <property type="entry name" value="DUF6023"/>
</dbReference>
<reference evidence="1 2" key="1">
    <citation type="submission" date="2021-01" db="EMBL/GenBank/DDBJ databases">
        <title>Actinoplanes sp. nov. LDG1-01 isolated from lichen.</title>
        <authorList>
            <person name="Saeng-In P."/>
            <person name="Phongsopitanun W."/>
            <person name="Kanchanasin P."/>
            <person name="Yuki M."/>
            <person name="Kudo T."/>
            <person name="Ohkuma M."/>
            <person name="Tanasupawat S."/>
        </authorList>
    </citation>
    <scope>NUCLEOTIDE SEQUENCE [LARGE SCALE GENOMIC DNA]</scope>
    <source>
        <strain evidence="1 2">LDG1-01</strain>
    </source>
</reference>
<accession>A0ABS1VL53</accession>
<keyword evidence="2" id="KW-1185">Reference proteome</keyword>
<dbReference type="EMBL" id="JAENHO010000003">
    <property type="protein sequence ID" value="MBL7254502.1"/>
    <property type="molecule type" value="Genomic_DNA"/>
</dbReference>
<comment type="caution">
    <text evidence="1">The sequence shown here is derived from an EMBL/GenBank/DDBJ whole genome shotgun (WGS) entry which is preliminary data.</text>
</comment>
<dbReference type="Pfam" id="PF19487">
    <property type="entry name" value="DUF6023"/>
    <property type="match status" value="1"/>
</dbReference>
<dbReference type="RefSeq" id="WP_202990929.1">
    <property type="nucleotide sequence ID" value="NZ_JAENHO010000003.1"/>
</dbReference>
<sequence>MTGERARGAILYSTAGALVAGGATWWVLAAPPEEPADQASRWRAAVEQQLPDVDGQADAKTASLAAGSEETLESFVDTGSYLVSLVCRGGPDSFVRVSLSRTGNDSGLGVRCSENLPPDSFEVGLGGVMRMTVMVGDEGPVVFRYSLQRVPR</sequence>
<evidence type="ECO:0000313" key="1">
    <source>
        <dbReference type="EMBL" id="MBL7254502.1"/>
    </source>
</evidence>
<evidence type="ECO:0000313" key="2">
    <source>
        <dbReference type="Proteomes" id="UP000598996"/>
    </source>
</evidence>
<name>A0ABS1VL53_9ACTN</name>
<proteinExistence type="predicted"/>
<dbReference type="Proteomes" id="UP000598996">
    <property type="component" value="Unassembled WGS sequence"/>
</dbReference>
<protein>
    <submittedName>
        <fullName evidence="1">Uncharacterized protein</fullName>
    </submittedName>
</protein>